<keyword evidence="2" id="KW-0813">Transport</keyword>
<keyword evidence="9" id="KW-1185">Reference proteome</keyword>
<dbReference type="SUPFAM" id="SSF103473">
    <property type="entry name" value="MFS general substrate transporter"/>
    <property type="match status" value="1"/>
</dbReference>
<keyword evidence="3 7" id="KW-0812">Transmembrane</keyword>
<feature type="transmembrane region" description="Helical" evidence="7">
    <location>
        <begin position="316"/>
        <end position="333"/>
    </location>
</feature>
<feature type="transmembrane region" description="Helical" evidence="7">
    <location>
        <begin position="208"/>
        <end position="227"/>
    </location>
</feature>
<feature type="transmembrane region" description="Helical" evidence="7">
    <location>
        <begin position="432"/>
        <end position="451"/>
    </location>
</feature>
<keyword evidence="4 7" id="KW-1133">Transmembrane helix</keyword>
<protein>
    <recommendedName>
        <fullName evidence="10">MFS general substrate transporter</fullName>
    </recommendedName>
</protein>
<sequence>MGLFTKNTEGVDPQQPHSDITPEKDLEKNFEDVKLEARQTSVDNGGSAPFIDPVIEKRVVRKIDWHLVPLLMALYLLAFLDRSNIGNAKIAGMAKALDLTADRYSWLLTIFYISYILFQFQVLGWKRFPPHIWASWAIFGWYVVTSAKVHLGRFLLGVFEAAYGPGVPYLLSFFYLRHEVGFRSGIFLAALAYGITSGHAAIASWKLLFLVEGLPTLAMVPVAYFFLPDSPQSARFLNEEEKRVAVARGVRQTGTTERVGRIKLKDVGLTFIDPKAITTALMYFSCNVSFSSLPVFLPTILEEMGFESITAQGLSAPPYFLSFLVTIGSAWIADRTQQRGLTIIVLSIIGGVGYIMLATTSSTGPRYAGVFLAASGVFPCIANILPWVTNNQGNDDRRGAAFVLLNLIGQCGPLLGTRVYNTPPFYVKGQSICAAFMFFNGLLALFLRTLLAYENRKLDKQYGTIEEQKNRIATTEGTKEAVVEANTGVENFGPMYRYVL</sequence>
<feature type="non-terminal residue" evidence="8">
    <location>
        <position position="1"/>
    </location>
</feature>
<accession>A0A9N8JBZ8</accession>
<dbReference type="InterPro" id="IPR036259">
    <property type="entry name" value="MFS_trans_sf"/>
</dbReference>
<evidence type="ECO:0000256" key="2">
    <source>
        <dbReference type="ARBA" id="ARBA00022448"/>
    </source>
</evidence>
<dbReference type="FunFam" id="1.20.1250.20:FF:000013">
    <property type="entry name" value="MFS general substrate transporter"/>
    <property type="match status" value="1"/>
</dbReference>
<keyword evidence="5 7" id="KW-0472">Membrane</keyword>
<evidence type="ECO:0000256" key="7">
    <source>
        <dbReference type="SAM" id="Phobius"/>
    </source>
</evidence>
<evidence type="ECO:0000256" key="5">
    <source>
        <dbReference type="ARBA" id="ARBA00023136"/>
    </source>
</evidence>
<proteinExistence type="predicted"/>
<dbReference type="Proteomes" id="UP000716446">
    <property type="component" value="Unassembled WGS sequence"/>
</dbReference>
<comment type="subcellular location">
    <subcellularLocation>
        <location evidence="1">Membrane</location>
        <topology evidence="1">Multi-pass membrane protein</topology>
    </subcellularLocation>
</comment>
<evidence type="ECO:0000256" key="6">
    <source>
        <dbReference type="SAM" id="MobiDB-lite"/>
    </source>
</evidence>
<dbReference type="GO" id="GO:0016020">
    <property type="term" value="C:membrane"/>
    <property type="evidence" value="ECO:0007669"/>
    <property type="project" value="UniProtKB-SubCell"/>
</dbReference>
<dbReference type="GO" id="GO:0022857">
    <property type="term" value="F:transmembrane transporter activity"/>
    <property type="evidence" value="ECO:0007669"/>
    <property type="project" value="InterPro"/>
</dbReference>
<comment type="caution">
    <text evidence="8">The sequence shown here is derived from an EMBL/GenBank/DDBJ whole genome shotgun (WGS) entry which is preliminary data.</text>
</comment>
<evidence type="ECO:0000313" key="9">
    <source>
        <dbReference type="Proteomes" id="UP000716446"/>
    </source>
</evidence>
<evidence type="ECO:0000256" key="3">
    <source>
        <dbReference type="ARBA" id="ARBA00022692"/>
    </source>
</evidence>
<organism evidence="8 9">
    <name type="scientific">Aureobasidium vineae</name>
    <dbReference type="NCBI Taxonomy" id="2773715"/>
    <lineage>
        <taxon>Eukaryota</taxon>
        <taxon>Fungi</taxon>
        <taxon>Dikarya</taxon>
        <taxon>Ascomycota</taxon>
        <taxon>Pezizomycotina</taxon>
        <taxon>Dothideomycetes</taxon>
        <taxon>Dothideomycetidae</taxon>
        <taxon>Dothideales</taxon>
        <taxon>Saccotheciaceae</taxon>
        <taxon>Aureobasidium</taxon>
    </lineage>
</organism>
<evidence type="ECO:0000313" key="8">
    <source>
        <dbReference type="EMBL" id="CAD0083042.1"/>
    </source>
</evidence>
<dbReference type="Gene3D" id="1.20.1250.20">
    <property type="entry name" value="MFS general substrate transporter like domains"/>
    <property type="match status" value="2"/>
</dbReference>
<feature type="transmembrane region" description="Helical" evidence="7">
    <location>
        <begin position="105"/>
        <end position="125"/>
    </location>
</feature>
<reference evidence="8" key="1">
    <citation type="submission" date="2020-06" db="EMBL/GenBank/DDBJ databases">
        <authorList>
            <person name="Onetto C."/>
        </authorList>
    </citation>
    <scope>NUCLEOTIDE SEQUENCE</scope>
</reference>
<dbReference type="EMBL" id="CAIJEN010000002">
    <property type="protein sequence ID" value="CAD0083042.1"/>
    <property type="molecule type" value="Genomic_DNA"/>
</dbReference>
<feature type="transmembrane region" description="Helical" evidence="7">
    <location>
        <begin position="367"/>
        <end position="388"/>
    </location>
</feature>
<dbReference type="PANTHER" id="PTHR43791:SF36">
    <property type="entry name" value="TRANSPORTER, PUTATIVE (AFU_ORTHOLOGUE AFUA_6G08340)-RELATED"/>
    <property type="match status" value="1"/>
</dbReference>
<gene>
    <name evidence="8" type="ORF">AWRI4619_LOCUS1609</name>
</gene>
<dbReference type="InterPro" id="IPR011701">
    <property type="entry name" value="MFS"/>
</dbReference>
<feature type="transmembrane region" description="Helical" evidence="7">
    <location>
        <begin position="280"/>
        <end position="301"/>
    </location>
</feature>
<feature type="region of interest" description="Disordered" evidence="6">
    <location>
        <begin position="1"/>
        <end position="23"/>
    </location>
</feature>
<feature type="transmembrane region" description="Helical" evidence="7">
    <location>
        <begin position="155"/>
        <end position="176"/>
    </location>
</feature>
<feature type="transmembrane region" description="Helical" evidence="7">
    <location>
        <begin position="340"/>
        <end position="361"/>
    </location>
</feature>
<name>A0A9N8JBZ8_9PEZI</name>
<feature type="transmembrane region" description="Helical" evidence="7">
    <location>
        <begin position="185"/>
        <end position="202"/>
    </location>
</feature>
<dbReference type="PANTHER" id="PTHR43791">
    <property type="entry name" value="PERMEASE-RELATED"/>
    <property type="match status" value="1"/>
</dbReference>
<dbReference type="Pfam" id="PF07690">
    <property type="entry name" value="MFS_1"/>
    <property type="match status" value="1"/>
</dbReference>
<dbReference type="AlphaFoldDB" id="A0A9N8JBZ8"/>
<evidence type="ECO:0008006" key="10">
    <source>
        <dbReference type="Google" id="ProtNLM"/>
    </source>
</evidence>
<evidence type="ECO:0000256" key="4">
    <source>
        <dbReference type="ARBA" id="ARBA00022989"/>
    </source>
</evidence>
<feature type="transmembrane region" description="Helical" evidence="7">
    <location>
        <begin position="400"/>
        <end position="420"/>
    </location>
</feature>
<evidence type="ECO:0000256" key="1">
    <source>
        <dbReference type="ARBA" id="ARBA00004141"/>
    </source>
</evidence>